<dbReference type="NCBIfam" id="TIGR03901">
    <property type="entry name" value="MYXO-CTERM"/>
    <property type="match status" value="1"/>
</dbReference>
<feature type="domain" description="Cytochrome c" evidence="6">
    <location>
        <begin position="24"/>
        <end position="156"/>
    </location>
</feature>
<comment type="caution">
    <text evidence="7">The sequence shown here is derived from an EMBL/GenBank/DDBJ whole genome shotgun (WGS) entry which is preliminary data.</text>
</comment>
<reference evidence="8" key="1">
    <citation type="submission" date="2016-11" db="EMBL/GenBank/DDBJ databases">
        <authorList>
            <person name="Shukria A."/>
            <person name="Stevens D.C."/>
        </authorList>
    </citation>
    <scope>NUCLEOTIDE SEQUENCE [LARGE SCALE GENOMIC DNA]</scope>
    <source>
        <strain evidence="8">Cbfe23</strain>
    </source>
</reference>
<name>A0A1L9B6F6_9BACT</name>
<feature type="chain" id="PRO_5012114963" description="Cytochrome c domain-containing protein" evidence="5">
    <location>
        <begin position="23"/>
        <end position="205"/>
    </location>
</feature>
<dbReference type="EMBL" id="MPIN01000007">
    <property type="protein sequence ID" value="OJH37834.1"/>
    <property type="molecule type" value="Genomic_DNA"/>
</dbReference>
<evidence type="ECO:0000256" key="1">
    <source>
        <dbReference type="ARBA" id="ARBA00022723"/>
    </source>
</evidence>
<dbReference type="GO" id="GO:0009055">
    <property type="term" value="F:electron transfer activity"/>
    <property type="evidence" value="ECO:0007669"/>
    <property type="project" value="InterPro"/>
</dbReference>
<reference evidence="7 8" key="2">
    <citation type="submission" date="2016-12" db="EMBL/GenBank/DDBJ databases">
        <title>Draft Genome Sequence of Cystobacter ferrugineus Strain Cbfe23.</title>
        <authorList>
            <person name="Akbar S."/>
            <person name="Dowd S.E."/>
            <person name="Stevens D.C."/>
        </authorList>
    </citation>
    <scope>NUCLEOTIDE SEQUENCE [LARGE SCALE GENOMIC DNA]</scope>
    <source>
        <strain evidence="7 8">Cbfe23</strain>
    </source>
</reference>
<evidence type="ECO:0000256" key="4">
    <source>
        <dbReference type="SAM" id="MobiDB-lite"/>
    </source>
</evidence>
<evidence type="ECO:0000256" key="2">
    <source>
        <dbReference type="ARBA" id="ARBA00023004"/>
    </source>
</evidence>
<dbReference type="InterPro" id="IPR009056">
    <property type="entry name" value="Cyt_c-like_dom"/>
</dbReference>
<dbReference type="NCBIfam" id="NF041894">
    <property type="entry name" value="MXAN_6652_fam"/>
    <property type="match status" value="1"/>
</dbReference>
<keyword evidence="8" id="KW-1185">Reference proteome</keyword>
<proteinExistence type="predicted"/>
<dbReference type="OrthoDB" id="5512010at2"/>
<keyword evidence="3" id="KW-0349">Heme</keyword>
<dbReference type="NCBIfam" id="TIGR03382">
    <property type="entry name" value="GC_trans_RRR"/>
    <property type="match status" value="1"/>
</dbReference>
<dbReference type="AlphaFoldDB" id="A0A1L9B6F6"/>
<evidence type="ECO:0000259" key="6">
    <source>
        <dbReference type="PROSITE" id="PS51007"/>
    </source>
</evidence>
<gene>
    <name evidence="7" type="ORF">BON30_27040</name>
</gene>
<feature type="signal peptide" evidence="5">
    <location>
        <begin position="1"/>
        <end position="22"/>
    </location>
</feature>
<dbReference type="Proteomes" id="UP000182229">
    <property type="component" value="Unassembled WGS sequence"/>
</dbReference>
<sequence>MRASLGTLGVISACLISTSALASSEGITGQSGKDGATCSTCHNGGAAAPVLEISGPTTLAPNATGQYTLIIKGGPANVGGMNIAVNNAAAVLQPGEGSKKIGSELTHKASTPFTNGELRFDFSLVAPASGSVKIFAAGNSANKDSYSTGDYAVATTQTVTVSDGTTPPPEPDTDEGKGCSATGGSPMLAFALAAATLTRLRRRRG</sequence>
<evidence type="ECO:0000256" key="3">
    <source>
        <dbReference type="PROSITE-ProRule" id="PRU00433"/>
    </source>
</evidence>
<keyword evidence="1 3" id="KW-0479">Metal-binding</keyword>
<dbReference type="RefSeq" id="WP_071901304.1">
    <property type="nucleotide sequence ID" value="NZ_MPIN01000007.1"/>
</dbReference>
<keyword evidence="5" id="KW-0732">Signal</keyword>
<dbReference type="InterPro" id="IPR017756">
    <property type="entry name" value="TM_Gly-Cys-Arg_CS"/>
</dbReference>
<evidence type="ECO:0000313" key="7">
    <source>
        <dbReference type="EMBL" id="OJH37834.1"/>
    </source>
</evidence>
<dbReference type="STRING" id="83449.BON30_27040"/>
<evidence type="ECO:0000256" key="5">
    <source>
        <dbReference type="SAM" id="SignalP"/>
    </source>
</evidence>
<dbReference type="GO" id="GO:0020037">
    <property type="term" value="F:heme binding"/>
    <property type="evidence" value="ECO:0007669"/>
    <property type="project" value="InterPro"/>
</dbReference>
<accession>A0A1L9B6F6</accession>
<dbReference type="NCBIfam" id="NF041895">
    <property type="entry name" value="choice_anch_V"/>
    <property type="match status" value="1"/>
</dbReference>
<evidence type="ECO:0000313" key="8">
    <source>
        <dbReference type="Proteomes" id="UP000182229"/>
    </source>
</evidence>
<dbReference type="InterPro" id="IPR024038">
    <property type="entry name" value="MYXO-CTERM"/>
</dbReference>
<keyword evidence="2 3" id="KW-0408">Iron</keyword>
<protein>
    <recommendedName>
        <fullName evidence="6">Cytochrome c domain-containing protein</fullName>
    </recommendedName>
</protein>
<feature type="region of interest" description="Disordered" evidence="4">
    <location>
        <begin position="160"/>
        <end position="182"/>
    </location>
</feature>
<dbReference type="GO" id="GO:0046872">
    <property type="term" value="F:metal ion binding"/>
    <property type="evidence" value="ECO:0007669"/>
    <property type="project" value="UniProtKB-KW"/>
</dbReference>
<dbReference type="PROSITE" id="PS51007">
    <property type="entry name" value="CYTC"/>
    <property type="match status" value="1"/>
</dbReference>
<organism evidence="7 8">
    <name type="scientific">Cystobacter ferrugineus</name>
    <dbReference type="NCBI Taxonomy" id="83449"/>
    <lineage>
        <taxon>Bacteria</taxon>
        <taxon>Pseudomonadati</taxon>
        <taxon>Myxococcota</taxon>
        <taxon>Myxococcia</taxon>
        <taxon>Myxococcales</taxon>
        <taxon>Cystobacterineae</taxon>
        <taxon>Archangiaceae</taxon>
        <taxon>Cystobacter</taxon>
    </lineage>
</organism>